<organism evidence="8 9">
    <name type="scientific">Sphingomonas endophytica</name>
    <dbReference type="NCBI Taxonomy" id="869719"/>
    <lineage>
        <taxon>Bacteria</taxon>
        <taxon>Pseudomonadati</taxon>
        <taxon>Pseudomonadota</taxon>
        <taxon>Alphaproteobacteria</taxon>
        <taxon>Sphingomonadales</taxon>
        <taxon>Sphingomonadaceae</taxon>
        <taxon>Sphingomonas</taxon>
    </lineage>
</organism>
<dbReference type="EMBL" id="LDTB01000008">
    <property type="protein sequence ID" value="KTT75351.1"/>
    <property type="molecule type" value="Genomic_DNA"/>
</dbReference>
<dbReference type="GO" id="GO:0022857">
    <property type="term" value="F:transmembrane transporter activity"/>
    <property type="evidence" value="ECO:0007669"/>
    <property type="project" value="InterPro"/>
</dbReference>
<name>A0A147I8G0_9SPHN</name>
<dbReference type="SMART" id="SM00382">
    <property type="entry name" value="AAA"/>
    <property type="match status" value="1"/>
</dbReference>
<dbReference type="Gene3D" id="3.40.50.300">
    <property type="entry name" value="P-loop containing nucleotide triphosphate hydrolases"/>
    <property type="match status" value="1"/>
</dbReference>
<dbReference type="SUPFAM" id="SSF52540">
    <property type="entry name" value="P-loop containing nucleoside triphosphate hydrolases"/>
    <property type="match status" value="1"/>
</dbReference>
<keyword evidence="3" id="KW-0201">Cytochrome c-type biogenesis</keyword>
<comment type="caution">
    <text evidence="8">The sequence shown here is derived from an EMBL/GenBank/DDBJ whole genome shotgun (WGS) entry which is preliminary data.</text>
</comment>
<keyword evidence="1" id="KW-0813">Transport</keyword>
<evidence type="ECO:0000259" key="7">
    <source>
        <dbReference type="PROSITE" id="PS50893"/>
    </source>
</evidence>
<dbReference type="PANTHER" id="PTHR43499:SF1">
    <property type="entry name" value="ABC TRANSPORTER I FAMILY MEMBER 1"/>
    <property type="match status" value="1"/>
</dbReference>
<gene>
    <name evidence="8" type="ORF">NS334_03650</name>
</gene>
<dbReference type="InterPro" id="IPR003439">
    <property type="entry name" value="ABC_transporter-like_ATP-bd"/>
</dbReference>
<dbReference type="GO" id="GO:0017004">
    <property type="term" value="P:cytochrome complex assembly"/>
    <property type="evidence" value="ECO:0007669"/>
    <property type="project" value="UniProtKB-KW"/>
</dbReference>
<evidence type="ECO:0000313" key="9">
    <source>
        <dbReference type="Proteomes" id="UP000074310"/>
    </source>
</evidence>
<dbReference type="GO" id="GO:0016887">
    <property type="term" value="F:ATP hydrolysis activity"/>
    <property type="evidence" value="ECO:0007669"/>
    <property type="project" value="InterPro"/>
</dbReference>
<evidence type="ECO:0000256" key="2">
    <source>
        <dbReference type="ARBA" id="ARBA00022741"/>
    </source>
</evidence>
<keyword evidence="6" id="KW-0472">Membrane</keyword>
<dbReference type="RefSeq" id="WP_058754599.1">
    <property type="nucleotide sequence ID" value="NZ_LDTB01000008.1"/>
</dbReference>
<dbReference type="PROSITE" id="PS50893">
    <property type="entry name" value="ABC_TRANSPORTER_2"/>
    <property type="match status" value="1"/>
</dbReference>
<evidence type="ECO:0000256" key="4">
    <source>
        <dbReference type="ARBA" id="ARBA00022840"/>
    </source>
</evidence>
<dbReference type="PATRIC" id="fig|869719.3.peg.3446"/>
<dbReference type="GO" id="GO:0005524">
    <property type="term" value="F:ATP binding"/>
    <property type="evidence" value="ECO:0007669"/>
    <property type="project" value="UniProtKB-KW"/>
</dbReference>
<dbReference type="NCBIfam" id="TIGR01189">
    <property type="entry name" value="ccmA"/>
    <property type="match status" value="1"/>
</dbReference>
<dbReference type="InterPro" id="IPR027417">
    <property type="entry name" value="P-loop_NTPase"/>
</dbReference>
<dbReference type="Pfam" id="PF00005">
    <property type="entry name" value="ABC_tran"/>
    <property type="match status" value="1"/>
</dbReference>
<keyword evidence="9" id="KW-1185">Reference proteome</keyword>
<evidence type="ECO:0000256" key="1">
    <source>
        <dbReference type="ARBA" id="ARBA00022448"/>
    </source>
</evidence>
<feature type="domain" description="ABC transporter" evidence="7">
    <location>
        <begin position="5"/>
        <end position="192"/>
    </location>
</feature>
<keyword evidence="5" id="KW-1278">Translocase</keyword>
<evidence type="ECO:0000313" key="8">
    <source>
        <dbReference type="EMBL" id="KTT75351.1"/>
    </source>
</evidence>
<dbReference type="PANTHER" id="PTHR43499">
    <property type="entry name" value="ABC TRANSPORTER I FAMILY MEMBER 1"/>
    <property type="match status" value="1"/>
</dbReference>
<sequence>MSSVLTARGLTIARGGRVLVEHLDLDVPRGGALLVTGPNGAGKSSLLRVLAGLLPPFAGAVTRDGTVAWLGEAAALDGERRLGEALRFWAALDGRAYADVRVSAALAAVDLDDLGDVPVRLLSTGQRRRAALARVVASGAGLWLLDEPASGLDASSVARLEGLIEGHRGGGGGVVVTTHQQLAVPDAAVVSL</sequence>
<evidence type="ECO:0000256" key="6">
    <source>
        <dbReference type="ARBA" id="ARBA00023136"/>
    </source>
</evidence>
<evidence type="ECO:0000256" key="5">
    <source>
        <dbReference type="ARBA" id="ARBA00022967"/>
    </source>
</evidence>
<dbReference type="InterPro" id="IPR005895">
    <property type="entry name" value="ABC_transptr_haem_export_CcmA"/>
</dbReference>
<dbReference type="Proteomes" id="UP000074310">
    <property type="component" value="Unassembled WGS sequence"/>
</dbReference>
<evidence type="ECO:0000256" key="3">
    <source>
        <dbReference type="ARBA" id="ARBA00022748"/>
    </source>
</evidence>
<keyword evidence="4" id="KW-0067">ATP-binding</keyword>
<dbReference type="InterPro" id="IPR003593">
    <property type="entry name" value="AAA+_ATPase"/>
</dbReference>
<accession>A0A147I8G0</accession>
<protein>
    <submittedName>
        <fullName evidence="8">Cytochrome C biogenesis protein CcmA</fullName>
    </submittedName>
</protein>
<proteinExistence type="predicted"/>
<dbReference type="AlphaFoldDB" id="A0A147I8G0"/>
<reference evidence="8 9" key="1">
    <citation type="journal article" date="2016" name="Front. Microbiol.">
        <title>Genomic Resource of Rice Seed Associated Bacteria.</title>
        <authorList>
            <person name="Midha S."/>
            <person name="Bansal K."/>
            <person name="Sharma S."/>
            <person name="Kumar N."/>
            <person name="Patil P.P."/>
            <person name="Chaudhry V."/>
            <person name="Patil P.B."/>
        </authorList>
    </citation>
    <scope>NUCLEOTIDE SEQUENCE [LARGE SCALE GENOMIC DNA]</scope>
    <source>
        <strain evidence="8 9">NS334</strain>
    </source>
</reference>
<keyword evidence="2" id="KW-0547">Nucleotide-binding</keyword>